<dbReference type="EMBL" id="CP034171">
    <property type="protein sequence ID" value="AZI20061.1"/>
    <property type="molecule type" value="Genomic_DNA"/>
</dbReference>
<reference evidence="4" key="1">
    <citation type="submission" date="2018-11" db="EMBL/GenBank/DDBJ databases">
        <title>Proposal to divide the Flavobacteriaceae and reorganize its genera based on Amino Acid Identity values calculated from whole genome sequences.</title>
        <authorList>
            <person name="Nicholson A.C."/>
            <person name="Gulvik C.A."/>
            <person name="Whitney A.M."/>
            <person name="Humrighouse B.W."/>
            <person name="Bell M."/>
            <person name="Holmes B."/>
            <person name="Steigerwalt A.B."/>
            <person name="Villarma A."/>
            <person name="Sheth M."/>
            <person name="Batra D."/>
            <person name="Pryor J."/>
            <person name="Bernardet J.-F."/>
            <person name="Hugo C."/>
            <person name="Kampfer P."/>
            <person name="Newman J.D."/>
            <person name="McQuiston J.R."/>
        </authorList>
    </citation>
    <scope>NUCLEOTIDE SEQUENCE [LARGE SCALE GENOMIC DNA]</scope>
    <source>
        <strain evidence="4">H4753</strain>
    </source>
</reference>
<evidence type="ECO:0000313" key="4">
    <source>
        <dbReference type="Proteomes" id="UP000282297"/>
    </source>
</evidence>
<feature type="domain" description="Activator of Hsp90 ATPase homologue 1/2-like C-terminal" evidence="2">
    <location>
        <begin position="11"/>
        <end position="145"/>
    </location>
</feature>
<evidence type="ECO:0000256" key="1">
    <source>
        <dbReference type="ARBA" id="ARBA00006817"/>
    </source>
</evidence>
<organism evidence="3 4">
    <name type="scientific">Chryseobacterium taklimakanense</name>
    <dbReference type="NCBI Taxonomy" id="536441"/>
    <lineage>
        <taxon>Bacteria</taxon>
        <taxon>Pseudomonadati</taxon>
        <taxon>Bacteroidota</taxon>
        <taxon>Flavobacteriia</taxon>
        <taxon>Flavobacteriales</taxon>
        <taxon>Weeksellaceae</taxon>
        <taxon>Chryseobacterium group</taxon>
        <taxon>Chryseobacterium</taxon>
    </lineage>
</organism>
<evidence type="ECO:0000313" key="3">
    <source>
        <dbReference type="EMBL" id="AZI20061.1"/>
    </source>
</evidence>
<comment type="similarity">
    <text evidence="1">Belongs to the AHA1 family.</text>
</comment>
<gene>
    <name evidence="3" type="ORF">EIH08_04415</name>
</gene>
<dbReference type="InterPro" id="IPR013538">
    <property type="entry name" value="ASHA1/2-like_C"/>
</dbReference>
<dbReference type="Gene3D" id="3.30.530.20">
    <property type="match status" value="1"/>
</dbReference>
<dbReference type="RefSeq" id="WP_124784284.1">
    <property type="nucleotide sequence ID" value="NZ_CP034171.1"/>
</dbReference>
<dbReference type="Proteomes" id="UP000282297">
    <property type="component" value="Chromosome"/>
</dbReference>
<dbReference type="CDD" id="cd07814">
    <property type="entry name" value="SRPBCC_CalC_Aha1-like"/>
    <property type="match status" value="1"/>
</dbReference>
<accession>A0A3G8WUJ5</accession>
<name>A0A3G8WUJ5_9FLAO</name>
<evidence type="ECO:0000259" key="2">
    <source>
        <dbReference type="Pfam" id="PF08327"/>
    </source>
</evidence>
<dbReference type="InterPro" id="IPR023393">
    <property type="entry name" value="START-like_dom_sf"/>
</dbReference>
<proteinExistence type="inferred from homology"/>
<dbReference type="SUPFAM" id="SSF55961">
    <property type="entry name" value="Bet v1-like"/>
    <property type="match status" value="1"/>
</dbReference>
<dbReference type="Pfam" id="PF08327">
    <property type="entry name" value="AHSA1"/>
    <property type="match status" value="1"/>
</dbReference>
<protein>
    <submittedName>
        <fullName evidence="3">SRPBCC domain-containing protein</fullName>
    </submittedName>
</protein>
<dbReference type="AlphaFoldDB" id="A0A3G8WUJ5"/>
<sequence>MVTIIHETDIKAPAEKIWHILWNGDTYRKWANCFSEGSYYESDWQVGGKTLFLDSAGKNGMLSTIETLNAPFEVVFKHLGFLKDGEEVFNTKEVAEWSGAQEKYILTEFPGYTKLTAKTQTMQEYEDYMKNAFHQAFEKIKELAEAQ</sequence>